<evidence type="ECO:0000313" key="2">
    <source>
        <dbReference type="Proteomes" id="UP001155110"/>
    </source>
</evidence>
<gene>
    <name evidence="1" type="ORF">GGP99_000860</name>
</gene>
<reference evidence="1" key="1">
    <citation type="submission" date="2022-08" db="EMBL/GenBank/DDBJ databases">
        <title>Genomic Encyclopedia of Type Strains, Phase V (KMG-V): Genome sequencing to study the core and pangenomes of soil and plant-associated prokaryotes.</title>
        <authorList>
            <person name="Whitman W."/>
        </authorList>
    </citation>
    <scope>NUCLEOTIDE SEQUENCE</scope>
    <source>
        <strain evidence="1">SP3002</strain>
    </source>
</reference>
<name>A0AAW5P4R9_9BACT</name>
<sequence>MKSLLAKHEVEYIRKASVRKYLGPADLWAITEDAEAQRMFYNGSLVPPDEEKGGRAVWRPEKTKKVRFILPAVFETTIRLPSGWDDMGFDERRDWLEQKVDHPSDVFSPDDVERFHHDSDDLHALIKHIARDADS</sequence>
<dbReference type="AlphaFoldDB" id="A0AAW5P4R9"/>
<dbReference type="EMBL" id="JANTZM010000003">
    <property type="protein sequence ID" value="MCS4156918.1"/>
    <property type="molecule type" value="Genomic_DNA"/>
</dbReference>
<proteinExistence type="predicted"/>
<evidence type="ECO:0000313" key="1">
    <source>
        <dbReference type="EMBL" id="MCS4156918.1"/>
    </source>
</evidence>
<comment type="caution">
    <text evidence="1">The sequence shown here is derived from an EMBL/GenBank/DDBJ whole genome shotgun (WGS) entry which is preliminary data.</text>
</comment>
<organism evidence="1 2">
    <name type="scientific">Salinibacter ruber</name>
    <dbReference type="NCBI Taxonomy" id="146919"/>
    <lineage>
        <taxon>Bacteria</taxon>
        <taxon>Pseudomonadati</taxon>
        <taxon>Rhodothermota</taxon>
        <taxon>Rhodothermia</taxon>
        <taxon>Rhodothermales</taxon>
        <taxon>Salinibacteraceae</taxon>
        <taxon>Salinibacter</taxon>
    </lineage>
</organism>
<dbReference type="RefSeq" id="WP_259129580.1">
    <property type="nucleotide sequence ID" value="NZ_JANTZM010000003.1"/>
</dbReference>
<accession>A0AAW5P4R9</accession>
<protein>
    <submittedName>
        <fullName evidence="1">Uncharacterized protein</fullName>
    </submittedName>
</protein>
<dbReference type="Proteomes" id="UP001155110">
    <property type="component" value="Unassembled WGS sequence"/>
</dbReference>